<evidence type="ECO:0000313" key="9">
    <source>
        <dbReference type="EMBL" id="RGU56439.1"/>
    </source>
</evidence>
<dbReference type="Proteomes" id="UP000284243">
    <property type="component" value="Unassembled WGS sequence"/>
</dbReference>
<feature type="chain" id="PRO_5019442971" evidence="6">
    <location>
        <begin position="21"/>
        <end position="462"/>
    </location>
</feature>
<proteinExistence type="inferred from homology"/>
<keyword evidence="5" id="KW-0998">Cell outer membrane</keyword>
<feature type="signal peptide" evidence="6">
    <location>
        <begin position="1"/>
        <end position="20"/>
    </location>
</feature>
<comment type="caution">
    <text evidence="9">The sequence shown here is derived from an EMBL/GenBank/DDBJ whole genome shotgun (WGS) entry which is preliminary data.</text>
</comment>
<keyword evidence="4" id="KW-0472">Membrane</keyword>
<feature type="domain" description="SusD-like N-terminal" evidence="8">
    <location>
        <begin position="86"/>
        <end position="229"/>
    </location>
</feature>
<evidence type="ECO:0000256" key="3">
    <source>
        <dbReference type="ARBA" id="ARBA00022729"/>
    </source>
</evidence>
<dbReference type="SUPFAM" id="SSF48452">
    <property type="entry name" value="TPR-like"/>
    <property type="match status" value="1"/>
</dbReference>
<accession>A0A412TRQ9</accession>
<dbReference type="EMBL" id="QRYC01000010">
    <property type="protein sequence ID" value="RGU56439.1"/>
    <property type="molecule type" value="Genomic_DNA"/>
</dbReference>
<gene>
    <name evidence="9" type="ORF">DWW57_09295</name>
</gene>
<sequence length="462" mass="53386">MKKYISICFTLILMSCNNFVDIVPKGQTIPETVDDLAKMLNNSGATRGSEVQCCLSDNITLYSDDYTVTENPESFMYNGDDPITRNVCAWADYIYTDVEDDSDWNRFYKSNYICNYVINHIGEVQEGMSYRRNEVKGQALVHRAMNFFLLVNVYGKQYDARTAGTDLGVPLMLEGDINKQEARATVAQVYERIFEDLNEALTLLTEDMPRYAHIPGRAAAYALRSRVWLWQQNYDKAYEDAVEALKIRHELIDYNTCSLYDEAEGPILGVDGYEEDHTVNIESLYARSWMSNGIGSLMYSPAMENIIDKDHDLRYKLFIGTLDGMYFNTLFARMNYSGIQVSEVWLTKAEAALRKSQPDIPEAIEALDYVRQHRYDNFQTTTLTDKKQLLTEILNERRREIIFNEMSFLDRKRQNADPETARPMTRTVFGKTYTLPVGDPHYQLPIPLNVMNMNKLLIQNER</sequence>
<evidence type="ECO:0000259" key="7">
    <source>
        <dbReference type="Pfam" id="PF07980"/>
    </source>
</evidence>
<comment type="subcellular location">
    <subcellularLocation>
        <location evidence="1">Cell outer membrane</location>
    </subcellularLocation>
</comment>
<dbReference type="GO" id="GO:0009279">
    <property type="term" value="C:cell outer membrane"/>
    <property type="evidence" value="ECO:0007669"/>
    <property type="project" value="UniProtKB-SubCell"/>
</dbReference>
<dbReference type="PROSITE" id="PS51257">
    <property type="entry name" value="PROKAR_LIPOPROTEIN"/>
    <property type="match status" value="1"/>
</dbReference>
<dbReference type="Pfam" id="PF14322">
    <property type="entry name" value="SusD-like_3"/>
    <property type="match status" value="1"/>
</dbReference>
<organism evidence="9 10">
    <name type="scientific">Odoribacter splanchnicus</name>
    <dbReference type="NCBI Taxonomy" id="28118"/>
    <lineage>
        <taxon>Bacteria</taxon>
        <taxon>Pseudomonadati</taxon>
        <taxon>Bacteroidota</taxon>
        <taxon>Bacteroidia</taxon>
        <taxon>Bacteroidales</taxon>
        <taxon>Odoribacteraceae</taxon>
        <taxon>Odoribacter</taxon>
    </lineage>
</organism>
<evidence type="ECO:0000256" key="5">
    <source>
        <dbReference type="ARBA" id="ARBA00023237"/>
    </source>
</evidence>
<evidence type="ECO:0000313" key="10">
    <source>
        <dbReference type="Proteomes" id="UP000284243"/>
    </source>
</evidence>
<evidence type="ECO:0000256" key="1">
    <source>
        <dbReference type="ARBA" id="ARBA00004442"/>
    </source>
</evidence>
<dbReference type="InterPro" id="IPR011990">
    <property type="entry name" value="TPR-like_helical_dom_sf"/>
</dbReference>
<comment type="similarity">
    <text evidence="2">Belongs to the SusD family.</text>
</comment>
<dbReference type="AlphaFoldDB" id="A0A412TRQ9"/>
<name>A0A412TRQ9_9BACT</name>
<evidence type="ECO:0000256" key="2">
    <source>
        <dbReference type="ARBA" id="ARBA00006275"/>
    </source>
</evidence>
<evidence type="ECO:0000256" key="6">
    <source>
        <dbReference type="SAM" id="SignalP"/>
    </source>
</evidence>
<protein>
    <submittedName>
        <fullName evidence="9">RagB/SusD family nutrient uptake outer membrane protein</fullName>
    </submittedName>
</protein>
<reference evidence="9 10" key="1">
    <citation type="submission" date="2018-08" db="EMBL/GenBank/DDBJ databases">
        <title>A genome reference for cultivated species of the human gut microbiota.</title>
        <authorList>
            <person name="Zou Y."/>
            <person name="Xue W."/>
            <person name="Luo G."/>
        </authorList>
    </citation>
    <scope>NUCLEOTIDE SEQUENCE [LARGE SCALE GENOMIC DNA]</scope>
    <source>
        <strain evidence="9 10">AF16-14</strain>
    </source>
</reference>
<dbReference type="Pfam" id="PF07980">
    <property type="entry name" value="SusD_RagB"/>
    <property type="match status" value="1"/>
</dbReference>
<keyword evidence="3 6" id="KW-0732">Signal</keyword>
<dbReference type="RefSeq" id="WP_118160342.1">
    <property type="nucleotide sequence ID" value="NZ_CABJFF010000024.1"/>
</dbReference>
<feature type="domain" description="RagB/SusD" evidence="7">
    <location>
        <begin position="339"/>
        <end position="461"/>
    </location>
</feature>
<dbReference type="InterPro" id="IPR012944">
    <property type="entry name" value="SusD_RagB_dom"/>
</dbReference>
<evidence type="ECO:0000259" key="8">
    <source>
        <dbReference type="Pfam" id="PF14322"/>
    </source>
</evidence>
<evidence type="ECO:0000256" key="4">
    <source>
        <dbReference type="ARBA" id="ARBA00023136"/>
    </source>
</evidence>
<dbReference type="Gene3D" id="1.25.40.390">
    <property type="match status" value="2"/>
</dbReference>
<dbReference type="InterPro" id="IPR033985">
    <property type="entry name" value="SusD-like_N"/>
</dbReference>